<dbReference type="Proteomes" id="UP000735302">
    <property type="component" value="Unassembled WGS sequence"/>
</dbReference>
<gene>
    <name evidence="1" type="ORF">PoB_004212600</name>
</gene>
<proteinExistence type="predicted"/>
<organism evidence="1 2">
    <name type="scientific">Plakobranchus ocellatus</name>
    <dbReference type="NCBI Taxonomy" id="259542"/>
    <lineage>
        <taxon>Eukaryota</taxon>
        <taxon>Metazoa</taxon>
        <taxon>Spiralia</taxon>
        <taxon>Lophotrochozoa</taxon>
        <taxon>Mollusca</taxon>
        <taxon>Gastropoda</taxon>
        <taxon>Heterobranchia</taxon>
        <taxon>Euthyneura</taxon>
        <taxon>Panpulmonata</taxon>
        <taxon>Sacoglossa</taxon>
        <taxon>Placobranchoidea</taxon>
        <taxon>Plakobranchidae</taxon>
        <taxon>Plakobranchus</taxon>
    </lineage>
</organism>
<name>A0AAV4B5C4_9GAST</name>
<sequence>MTHTTNTPFAGIVEISADEGVYTLTMLAPISKRKTHVQILVSFNKTSLQQGDLRPERQWQDDAAEMDKDGMFASINLTDNFIPANTTSISNISTTFVPDFVHGEEPEISTELVDDVQVVPLSMFVCV</sequence>
<comment type="caution">
    <text evidence="1">The sequence shown here is derived from an EMBL/GenBank/DDBJ whole genome shotgun (WGS) entry which is preliminary data.</text>
</comment>
<protein>
    <submittedName>
        <fullName evidence="1">Uncharacterized protein</fullName>
    </submittedName>
</protein>
<accession>A0AAV4B5C4</accession>
<evidence type="ECO:0000313" key="1">
    <source>
        <dbReference type="EMBL" id="GFO15621.1"/>
    </source>
</evidence>
<dbReference type="AlphaFoldDB" id="A0AAV4B5C4"/>
<keyword evidence="2" id="KW-1185">Reference proteome</keyword>
<dbReference type="EMBL" id="BLXT01004610">
    <property type="protein sequence ID" value="GFO15621.1"/>
    <property type="molecule type" value="Genomic_DNA"/>
</dbReference>
<reference evidence="1 2" key="1">
    <citation type="journal article" date="2021" name="Elife">
        <title>Chloroplast acquisition without the gene transfer in kleptoplastic sea slugs, Plakobranchus ocellatus.</title>
        <authorList>
            <person name="Maeda T."/>
            <person name="Takahashi S."/>
            <person name="Yoshida T."/>
            <person name="Shimamura S."/>
            <person name="Takaki Y."/>
            <person name="Nagai Y."/>
            <person name="Toyoda A."/>
            <person name="Suzuki Y."/>
            <person name="Arimoto A."/>
            <person name="Ishii H."/>
            <person name="Satoh N."/>
            <person name="Nishiyama T."/>
            <person name="Hasebe M."/>
            <person name="Maruyama T."/>
            <person name="Minagawa J."/>
            <person name="Obokata J."/>
            <person name="Shigenobu S."/>
        </authorList>
    </citation>
    <scope>NUCLEOTIDE SEQUENCE [LARGE SCALE GENOMIC DNA]</scope>
</reference>
<evidence type="ECO:0000313" key="2">
    <source>
        <dbReference type="Proteomes" id="UP000735302"/>
    </source>
</evidence>